<dbReference type="KEGG" id="mis:MICPUN_57648"/>
<dbReference type="Gene3D" id="3.10.110.10">
    <property type="entry name" value="Ubiquitin Conjugating Enzyme"/>
    <property type="match status" value="1"/>
</dbReference>
<organism evidence="8 9">
    <name type="scientific">Micromonas commoda (strain RCC299 / NOUM17 / CCMP2709)</name>
    <name type="common">Picoplanktonic green alga</name>
    <dbReference type="NCBI Taxonomy" id="296587"/>
    <lineage>
        <taxon>Eukaryota</taxon>
        <taxon>Viridiplantae</taxon>
        <taxon>Chlorophyta</taxon>
        <taxon>Mamiellophyceae</taxon>
        <taxon>Mamiellales</taxon>
        <taxon>Mamiellaceae</taxon>
        <taxon>Micromonas</taxon>
    </lineage>
</organism>
<dbReference type="PROSITE" id="PS50908">
    <property type="entry name" value="RWD"/>
    <property type="match status" value="1"/>
</dbReference>
<dbReference type="InParanoid" id="C1E3E0"/>
<dbReference type="SUPFAM" id="SSF54495">
    <property type="entry name" value="UBC-like"/>
    <property type="match status" value="1"/>
</dbReference>
<dbReference type="Pfam" id="PF05773">
    <property type="entry name" value="RWD"/>
    <property type="match status" value="1"/>
</dbReference>
<keyword evidence="5" id="KW-0539">Nucleus</keyword>
<dbReference type="InterPro" id="IPR038840">
    <property type="entry name" value="RWDD3"/>
</dbReference>
<keyword evidence="4" id="KW-0963">Cytoplasm</keyword>
<dbReference type="RefSeq" id="XP_002501659.1">
    <property type="nucleotide sequence ID" value="XM_002501613.1"/>
</dbReference>
<evidence type="ECO:0000313" key="9">
    <source>
        <dbReference type="Proteomes" id="UP000002009"/>
    </source>
</evidence>
<dbReference type="PANTHER" id="PTHR15628:SF1">
    <property type="entry name" value="RWD DOMAIN-CONTAINING PROTEIN 3"/>
    <property type="match status" value="1"/>
</dbReference>
<dbReference type="GeneID" id="8242944"/>
<comment type="subcellular location">
    <subcellularLocation>
        <location evidence="2">Cytoplasm</location>
    </subcellularLocation>
    <subcellularLocation>
        <location evidence="1">Nucleus</location>
    </subcellularLocation>
</comment>
<evidence type="ECO:0000256" key="2">
    <source>
        <dbReference type="ARBA" id="ARBA00004496"/>
    </source>
</evidence>
<evidence type="ECO:0000313" key="8">
    <source>
        <dbReference type="EMBL" id="ACO62917.1"/>
    </source>
</evidence>
<dbReference type="OrthoDB" id="498790at2759"/>
<dbReference type="InterPro" id="IPR006575">
    <property type="entry name" value="RWD_dom"/>
</dbReference>
<reference evidence="8 9" key="1">
    <citation type="journal article" date="2009" name="Science">
        <title>Green evolution and dynamic adaptations revealed by genomes of the marine picoeukaryotes Micromonas.</title>
        <authorList>
            <person name="Worden A.Z."/>
            <person name="Lee J.H."/>
            <person name="Mock T."/>
            <person name="Rouze P."/>
            <person name="Simmons M.P."/>
            <person name="Aerts A.L."/>
            <person name="Allen A.E."/>
            <person name="Cuvelier M.L."/>
            <person name="Derelle E."/>
            <person name="Everett M.V."/>
            <person name="Foulon E."/>
            <person name="Grimwood J."/>
            <person name="Gundlach H."/>
            <person name="Henrissat B."/>
            <person name="Napoli C."/>
            <person name="McDonald S.M."/>
            <person name="Parker M.S."/>
            <person name="Rombauts S."/>
            <person name="Salamov A."/>
            <person name="Von Dassow P."/>
            <person name="Badger J.H."/>
            <person name="Coutinho P.M."/>
            <person name="Demir E."/>
            <person name="Dubchak I."/>
            <person name="Gentemann C."/>
            <person name="Eikrem W."/>
            <person name="Gready J.E."/>
            <person name="John U."/>
            <person name="Lanier W."/>
            <person name="Lindquist E.A."/>
            <person name="Lucas S."/>
            <person name="Mayer K.F."/>
            <person name="Moreau H."/>
            <person name="Not F."/>
            <person name="Otillar R."/>
            <person name="Panaud O."/>
            <person name="Pangilinan J."/>
            <person name="Paulsen I."/>
            <person name="Piegu B."/>
            <person name="Poliakov A."/>
            <person name="Robbens S."/>
            <person name="Schmutz J."/>
            <person name="Toulza E."/>
            <person name="Wyss T."/>
            <person name="Zelensky A."/>
            <person name="Zhou K."/>
            <person name="Armbrust E.V."/>
            <person name="Bhattacharya D."/>
            <person name="Goodenough U.W."/>
            <person name="Van de Peer Y."/>
            <person name="Grigoriev I.V."/>
        </authorList>
    </citation>
    <scope>NUCLEOTIDE SEQUENCE [LARGE SCALE GENOMIC DNA]</scope>
    <source>
        <strain evidence="9">RCC299 / NOUM17</strain>
    </source>
</reference>
<dbReference type="GO" id="GO:0033235">
    <property type="term" value="P:positive regulation of protein sumoylation"/>
    <property type="evidence" value="ECO:0007669"/>
    <property type="project" value="InterPro"/>
</dbReference>
<dbReference type="GO" id="GO:0005634">
    <property type="term" value="C:nucleus"/>
    <property type="evidence" value="ECO:0007669"/>
    <property type="project" value="UniProtKB-SubCell"/>
</dbReference>
<evidence type="ECO:0000256" key="4">
    <source>
        <dbReference type="ARBA" id="ARBA00022490"/>
    </source>
</evidence>
<dbReference type="OMA" id="GARCKER"/>
<evidence type="ECO:0000256" key="3">
    <source>
        <dbReference type="ARBA" id="ARBA00015444"/>
    </source>
</evidence>
<dbReference type="GO" id="GO:1902073">
    <property type="term" value="P:positive regulation of hypoxia-inducible factor-1alpha signaling pathway"/>
    <property type="evidence" value="ECO:0007669"/>
    <property type="project" value="InterPro"/>
</dbReference>
<sequence>MSSASAQPPSVCAAELAQRRLMECECLAAMYGPMAGDAGDRSSFEVVNPDVERELRAAVDAWEASGDSVAAALSVRAVSAPLRVSLTLSVPSASGGDEPAEPGGSGPDPCPERGTVTLVASLPTNYPAAEAPALELSATHLSRDAITRVLRELQSLASERTVRAAPDGFECLSELAQAVSDLSAVEAAADDEARRRAAESNPGPNGDEGHAHAVVRIDHMNDSKGYTKTLRRWSRELGVDARVFYELPKSSGEVPKGSEVGREGPPSGGRVEGVYVVLGGAGDDVRSFLTRLRTEFVDVDAKGARCKERKSTVMCLRQAGVVKPGEERVPEFDGFECEGYVGADGLEDALARFNLLHVGAGAQRFQPAG</sequence>
<dbReference type="Proteomes" id="UP000002009">
    <property type="component" value="Chromosome 4"/>
</dbReference>
<feature type="region of interest" description="Disordered" evidence="6">
    <location>
        <begin position="190"/>
        <end position="210"/>
    </location>
</feature>
<dbReference type="InterPro" id="IPR016135">
    <property type="entry name" value="UBQ-conjugating_enzyme/RWD"/>
</dbReference>
<evidence type="ECO:0000256" key="1">
    <source>
        <dbReference type="ARBA" id="ARBA00004123"/>
    </source>
</evidence>
<protein>
    <recommendedName>
        <fullName evidence="3">RWD domain-containing protein 3</fullName>
    </recommendedName>
</protein>
<gene>
    <name evidence="8" type="ORF">MICPUN_57648</name>
</gene>
<feature type="domain" description="RWD" evidence="7">
    <location>
        <begin position="22"/>
        <end position="186"/>
    </location>
</feature>
<accession>C1E3E0</accession>
<keyword evidence="9" id="KW-1185">Reference proteome</keyword>
<feature type="region of interest" description="Disordered" evidence="6">
    <location>
        <begin position="90"/>
        <end position="115"/>
    </location>
</feature>
<dbReference type="PANTHER" id="PTHR15628">
    <property type="entry name" value="RWD DOMAIN-CONTAINING PROTEIN 3"/>
    <property type="match status" value="1"/>
</dbReference>
<dbReference type="eggNOG" id="ENOG502RUZ9">
    <property type="taxonomic scope" value="Eukaryota"/>
</dbReference>
<evidence type="ECO:0000259" key="7">
    <source>
        <dbReference type="PROSITE" id="PS50908"/>
    </source>
</evidence>
<dbReference type="EMBL" id="CP001325">
    <property type="protein sequence ID" value="ACO62917.1"/>
    <property type="molecule type" value="Genomic_DNA"/>
</dbReference>
<dbReference type="GO" id="GO:0005737">
    <property type="term" value="C:cytoplasm"/>
    <property type="evidence" value="ECO:0007669"/>
    <property type="project" value="UniProtKB-SubCell"/>
</dbReference>
<dbReference type="AlphaFoldDB" id="C1E3E0"/>
<name>C1E3E0_MICCC</name>
<evidence type="ECO:0000256" key="6">
    <source>
        <dbReference type="SAM" id="MobiDB-lite"/>
    </source>
</evidence>
<proteinExistence type="predicted"/>
<evidence type="ECO:0000256" key="5">
    <source>
        <dbReference type="ARBA" id="ARBA00023242"/>
    </source>
</evidence>